<evidence type="ECO:0000256" key="7">
    <source>
        <dbReference type="ARBA" id="ARBA00022679"/>
    </source>
</evidence>
<dbReference type="CDD" id="cd00082">
    <property type="entry name" value="HisKA"/>
    <property type="match status" value="1"/>
</dbReference>
<dbReference type="PANTHER" id="PTHR43304">
    <property type="entry name" value="PHYTOCHROME-LIKE PROTEIN CPH1"/>
    <property type="match status" value="1"/>
</dbReference>
<dbReference type="KEGG" id="mbd:MEBOL_002446"/>
<dbReference type="Proteomes" id="UP000217289">
    <property type="component" value="Chromosome"/>
</dbReference>
<keyword evidence="18" id="KW-1185">Reference proteome</keyword>
<evidence type="ECO:0000256" key="13">
    <source>
        <dbReference type="ARBA" id="ARBA00023136"/>
    </source>
</evidence>
<dbReference type="PROSITE" id="PS50113">
    <property type="entry name" value="PAC"/>
    <property type="match status" value="1"/>
</dbReference>
<protein>
    <recommendedName>
        <fullName evidence="3">histidine kinase</fullName>
        <ecNumber evidence="3">2.7.13.3</ecNumber>
    </recommendedName>
</protein>
<dbReference type="SMART" id="SM00388">
    <property type="entry name" value="HisKA"/>
    <property type="match status" value="1"/>
</dbReference>
<dbReference type="Gene3D" id="1.10.287.130">
    <property type="match status" value="1"/>
</dbReference>
<evidence type="ECO:0000256" key="2">
    <source>
        <dbReference type="ARBA" id="ARBA00004429"/>
    </source>
</evidence>
<evidence type="ECO:0000259" key="15">
    <source>
        <dbReference type="PROSITE" id="PS50109"/>
    </source>
</evidence>
<keyword evidence="13" id="KW-0472">Membrane</keyword>
<dbReference type="GO" id="GO:0000155">
    <property type="term" value="F:phosphorelay sensor kinase activity"/>
    <property type="evidence" value="ECO:0007669"/>
    <property type="project" value="InterPro"/>
</dbReference>
<dbReference type="CDD" id="cd00130">
    <property type="entry name" value="PAS"/>
    <property type="match status" value="1"/>
</dbReference>
<evidence type="ECO:0000256" key="8">
    <source>
        <dbReference type="ARBA" id="ARBA00022692"/>
    </source>
</evidence>
<dbReference type="InterPro" id="IPR052162">
    <property type="entry name" value="Sensor_kinase/Photoreceptor"/>
</dbReference>
<keyword evidence="8" id="KW-0812">Transmembrane</keyword>
<evidence type="ECO:0000256" key="10">
    <source>
        <dbReference type="ARBA" id="ARBA00022741"/>
    </source>
</evidence>
<dbReference type="SMART" id="SM00387">
    <property type="entry name" value="HATPase_c"/>
    <property type="match status" value="1"/>
</dbReference>
<dbReference type="GO" id="GO:0005886">
    <property type="term" value="C:plasma membrane"/>
    <property type="evidence" value="ECO:0007669"/>
    <property type="project" value="UniProtKB-SubCell"/>
</dbReference>
<dbReference type="PANTHER" id="PTHR43304:SF1">
    <property type="entry name" value="PAC DOMAIN-CONTAINING PROTEIN"/>
    <property type="match status" value="1"/>
</dbReference>
<evidence type="ECO:0000256" key="3">
    <source>
        <dbReference type="ARBA" id="ARBA00012438"/>
    </source>
</evidence>
<evidence type="ECO:0000256" key="9">
    <source>
        <dbReference type="ARBA" id="ARBA00022737"/>
    </source>
</evidence>
<proteinExistence type="predicted"/>
<dbReference type="CDD" id="cd00075">
    <property type="entry name" value="HATPase"/>
    <property type="match status" value="1"/>
</dbReference>
<reference evidence="17 18" key="1">
    <citation type="submission" date="2017-06" db="EMBL/GenBank/DDBJ databases">
        <authorList>
            <person name="Kim H.J."/>
            <person name="Triplett B.A."/>
        </authorList>
    </citation>
    <scope>NUCLEOTIDE SEQUENCE [LARGE SCALE GENOMIC DNA]</scope>
    <source>
        <strain evidence="17 18">DSM 14713</strain>
    </source>
</reference>
<organism evidence="17 18">
    <name type="scientific">Melittangium boletus DSM 14713</name>
    <dbReference type="NCBI Taxonomy" id="1294270"/>
    <lineage>
        <taxon>Bacteria</taxon>
        <taxon>Pseudomonadati</taxon>
        <taxon>Myxococcota</taxon>
        <taxon>Myxococcia</taxon>
        <taxon>Myxococcales</taxon>
        <taxon>Cystobacterineae</taxon>
        <taxon>Archangiaceae</taxon>
        <taxon>Melittangium</taxon>
    </lineage>
</organism>
<evidence type="ECO:0000256" key="5">
    <source>
        <dbReference type="ARBA" id="ARBA00022519"/>
    </source>
</evidence>
<dbReference type="Gene3D" id="3.30.565.10">
    <property type="entry name" value="Histidine kinase-like ATPase, C-terminal domain"/>
    <property type="match status" value="1"/>
</dbReference>
<evidence type="ECO:0000256" key="14">
    <source>
        <dbReference type="SAM" id="MobiDB-lite"/>
    </source>
</evidence>
<keyword evidence="12" id="KW-1133">Transmembrane helix</keyword>
<evidence type="ECO:0000313" key="17">
    <source>
        <dbReference type="EMBL" id="ATB28997.1"/>
    </source>
</evidence>
<evidence type="ECO:0000256" key="6">
    <source>
        <dbReference type="ARBA" id="ARBA00022553"/>
    </source>
</evidence>
<dbReference type="NCBIfam" id="TIGR00229">
    <property type="entry name" value="sensory_box"/>
    <property type="match status" value="1"/>
</dbReference>
<evidence type="ECO:0000259" key="16">
    <source>
        <dbReference type="PROSITE" id="PS50113"/>
    </source>
</evidence>
<keyword evidence="9" id="KW-0677">Repeat</keyword>
<evidence type="ECO:0000256" key="12">
    <source>
        <dbReference type="ARBA" id="ARBA00022989"/>
    </source>
</evidence>
<dbReference type="InterPro" id="IPR004358">
    <property type="entry name" value="Sig_transdc_His_kin-like_C"/>
</dbReference>
<evidence type="ECO:0000256" key="4">
    <source>
        <dbReference type="ARBA" id="ARBA00022475"/>
    </source>
</evidence>
<dbReference type="FunFam" id="2.10.70.100:FF:000001">
    <property type="entry name" value="Sensory transduction histidine kinase"/>
    <property type="match status" value="1"/>
</dbReference>
<dbReference type="EMBL" id="CP022163">
    <property type="protein sequence ID" value="ATB28997.1"/>
    <property type="molecule type" value="Genomic_DNA"/>
</dbReference>
<dbReference type="SUPFAM" id="SSF47384">
    <property type="entry name" value="Homodimeric domain of signal transducing histidine kinase"/>
    <property type="match status" value="1"/>
</dbReference>
<dbReference type="InterPro" id="IPR005467">
    <property type="entry name" value="His_kinase_dom"/>
</dbReference>
<keyword evidence="10" id="KW-0547">Nucleotide-binding</keyword>
<evidence type="ECO:0000313" key="18">
    <source>
        <dbReference type="Proteomes" id="UP000217289"/>
    </source>
</evidence>
<comment type="subcellular location">
    <subcellularLocation>
        <location evidence="2">Cell inner membrane</location>
        <topology evidence="2">Multi-pass membrane protein</topology>
    </subcellularLocation>
</comment>
<sequence>MDPSSTLASPPASRRDDSVPEDLEAAWRRERAARLAAEQALAREYSARSEGAARLTAALAAARMGTWRLDVFTGLITRDASLNNILGLEVTPSEAPPQDWRQLVHPEDVERVDTELQRTLREQRPFSVDYRVVRPDGGVRWVRDRGMVLPDEDGAPRYLTGAAADITADKHAEEEARIHADFEQKLIGIVSHDLRNPLSAIIMGGHMLLHRVKADAKSHQVVAHLLSSAERCHRMVRDLLDFTQARLGGGIRVEPRPLDFHALVAQTVQEVRMGSPSRVFLLRHEGDAFGEWDADRLSQVVTNLVCNAVNYSPADTSIEVITRGEGEDVLLSVHNQGAPIPAQLRARLFEPMTRGLSEGGSGGRSVGLGLYIVKHLVEVHGGRVDVESSAARGTCFSVRLPRHPPLRRA</sequence>
<dbReference type="Gene3D" id="2.10.70.100">
    <property type="match status" value="1"/>
</dbReference>
<dbReference type="InterPro" id="IPR036890">
    <property type="entry name" value="HATPase_C_sf"/>
</dbReference>
<accession>A0A250ICZ8</accession>
<name>A0A250ICZ8_9BACT</name>
<dbReference type="Pfam" id="PF08447">
    <property type="entry name" value="PAS_3"/>
    <property type="match status" value="1"/>
</dbReference>
<dbReference type="InterPro" id="IPR003661">
    <property type="entry name" value="HisK_dim/P_dom"/>
</dbReference>
<dbReference type="PRINTS" id="PR00344">
    <property type="entry name" value="BCTRLSENSOR"/>
</dbReference>
<dbReference type="GO" id="GO:0000166">
    <property type="term" value="F:nucleotide binding"/>
    <property type="evidence" value="ECO:0007669"/>
    <property type="project" value="UniProtKB-KW"/>
</dbReference>
<keyword evidence="5" id="KW-0997">Cell inner membrane</keyword>
<keyword evidence="7" id="KW-0808">Transferase</keyword>
<comment type="catalytic activity">
    <reaction evidence="1">
        <text>ATP + protein L-histidine = ADP + protein N-phospho-L-histidine.</text>
        <dbReference type="EC" id="2.7.13.3"/>
    </reaction>
</comment>
<feature type="domain" description="PAC" evidence="16">
    <location>
        <begin position="126"/>
        <end position="178"/>
    </location>
</feature>
<dbReference type="EC" id="2.7.13.3" evidence="3"/>
<evidence type="ECO:0000256" key="11">
    <source>
        <dbReference type="ARBA" id="ARBA00022777"/>
    </source>
</evidence>
<dbReference type="SUPFAM" id="SSF55874">
    <property type="entry name" value="ATPase domain of HSP90 chaperone/DNA topoisomerase II/histidine kinase"/>
    <property type="match status" value="1"/>
</dbReference>
<dbReference type="Pfam" id="PF00512">
    <property type="entry name" value="HisKA"/>
    <property type="match status" value="1"/>
</dbReference>
<dbReference type="SUPFAM" id="SSF55785">
    <property type="entry name" value="PYP-like sensor domain (PAS domain)"/>
    <property type="match status" value="1"/>
</dbReference>
<dbReference type="AlphaFoldDB" id="A0A250ICZ8"/>
<dbReference type="InterPro" id="IPR001610">
    <property type="entry name" value="PAC"/>
</dbReference>
<dbReference type="InterPro" id="IPR013655">
    <property type="entry name" value="PAS_fold_3"/>
</dbReference>
<feature type="region of interest" description="Disordered" evidence="14">
    <location>
        <begin position="1"/>
        <end position="21"/>
    </location>
</feature>
<dbReference type="PROSITE" id="PS50109">
    <property type="entry name" value="HIS_KIN"/>
    <property type="match status" value="1"/>
</dbReference>
<dbReference type="Pfam" id="PF02518">
    <property type="entry name" value="HATPase_c"/>
    <property type="match status" value="1"/>
</dbReference>
<evidence type="ECO:0000256" key="1">
    <source>
        <dbReference type="ARBA" id="ARBA00000085"/>
    </source>
</evidence>
<dbReference type="InterPro" id="IPR003594">
    <property type="entry name" value="HATPase_dom"/>
</dbReference>
<keyword evidence="6" id="KW-0597">Phosphoprotein</keyword>
<dbReference type="InterPro" id="IPR000014">
    <property type="entry name" value="PAS"/>
</dbReference>
<keyword evidence="11" id="KW-0418">Kinase</keyword>
<feature type="domain" description="Histidine kinase" evidence="15">
    <location>
        <begin position="189"/>
        <end position="404"/>
    </location>
</feature>
<dbReference type="InterPro" id="IPR000700">
    <property type="entry name" value="PAS-assoc_C"/>
</dbReference>
<dbReference type="SMART" id="SM00086">
    <property type="entry name" value="PAC"/>
    <property type="match status" value="1"/>
</dbReference>
<dbReference type="Gene3D" id="3.30.450.20">
    <property type="entry name" value="PAS domain"/>
    <property type="match status" value="1"/>
</dbReference>
<dbReference type="SMART" id="SM00091">
    <property type="entry name" value="PAS"/>
    <property type="match status" value="1"/>
</dbReference>
<gene>
    <name evidence="17" type="ORF">MEBOL_002446</name>
</gene>
<dbReference type="InterPro" id="IPR035965">
    <property type="entry name" value="PAS-like_dom_sf"/>
</dbReference>
<dbReference type="InterPro" id="IPR036097">
    <property type="entry name" value="HisK_dim/P_sf"/>
</dbReference>
<keyword evidence="4" id="KW-1003">Cell membrane</keyword>